<dbReference type="AlphaFoldDB" id="A0A5B7HI44"/>
<evidence type="ECO:0000313" key="2">
    <source>
        <dbReference type="EMBL" id="MPC69596.1"/>
    </source>
</evidence>
<comment type="caution">
    <text evidence="2">The sequence shown here is derived from an EMBL/GenBank/DDBJ whole genome shotgun (WGS) entry which is preliminary data.</text>
</comment>
<proteinExistence type="predicted"/>
<reference evidence="2 3" key="1">
    <citation type="submission" date="2019-05" db="EMBL/GenBank/DDBJ databases">
        <title>Another draft genome of Portunus trituberculatus and its Hox gene families provides insights of decapod evolution.</title>
        <authorList>
            <person name="Jeong J.-H."/>
            <person name="Song I."/>
            <person name="Kim S."/>
            <person name="Choi T."/>
            <person name="Kim D."/>
            <person name="Ryu S."/>
            <person name="Kim W."/>
        </authorList>
    </citation>
    <scope>NUCLEOTIDE SEQUENCE [LARGE SCALE GENOMIC DNA]</scope>
    <source>
        <tissue evidence="2">Muscle</tissue>
    </source>
</reference>
<sequence>MAFTISRNIVLVIVSLAALRECEGRVGGWEGRCRVEAVGSGGKPWHWAGSPSSVTRSYLLTVVKEEDLVLMEGSPPRSVNYPLFDIQCDVSPRRWWATHRDIRTKPRKSRQAMIPATRRLVPLSNICLVRPILHSLLKLLEIKKSQPIQTSDTHIREYSVDYCYWRLPVTRGTSVRQRLMNNTREAARSASELWKKL</sequence>
<feature type="signal peptide" evidence="1">
    <location>
        <begin position="1"/>
        <end position="24"/>
    </location>
</feature>
<gene>
    <name evidence="2" type="ORF">E2C01_063826</name>
</gene>
<organism evidence="2 3">
    <name type="scientific">Portunus trituberculatus</name>
    <name type="common">Swimming crab</name>
    <name type="synonym">Neptunus trituberculatus</name>
    <dbReference type="NCBI Taxonomy" id="210409"/>
    <lineage>
        <taxon>Eukaryota</taxon>
        <taxon>Metazoa</taxon>
        <taxon>Ecdysozoa</taxon>
        <taxon>Arthropoda</taxon>
        <taxon>Crustacea</taxon>
        <taxon>Multicrustacea</taxon>
        <taxon>Malacostraca</taxon>
        <taxon>Eumalacostraca</taxon>
        <taxon>Eucarida</taxon>
        <taxon>Decapoda</taxon>
        <taxon>Pleocyemata</taxon>
        <taxon>Brachyura</taxon>
        <taxon>Eubrachyura</taxon>
        <taxon>Portunoidea</taxon>
        <taxon>Portunidae</taxon>
        <taxon>Portuninae</taxon>
        <taxon>Portunus</taxon>
    </lineage>
</organism>
<keyword evidence="3" id="KW-1185">Reference proteome</keyword>
<accession>A0A5B7HI44</accession>
<name>A0A5B7HI44_PORTR</name>
<evidence type="ECO:0000313" key="3">
    <source>
        <dbReference type="Proteomes" id="UP000324222"/>
    </source>
</evidence>
<dbReference type="EMBL" id="VSRR010029697">
    <property type="protein sequence ID" value="MPC69596.1"/>
    <property type="molecule type" value="Genomic_DNA"/>
</dbReference>
<evidence type="ECO:0000256" key="1">
    <source>
        <dbReference type="SAM" id="SignalP"/>
    </source>
</evidence>
<dbReference type="Proteomes" id="UP000324222">
    <property type="component" value="Unassembled WGS sequence"/>
</dbReference>
<protein>
    <submittedName>
        <fullName evidence="2">Uncharacterized protein</fullName>
    </submittedName>
</protein>
<keyword evidence="1" id="KW-0732">Signal</keyword>
<feature type="chain" id="PRO_5023138598" evidence="1">
    <location>
        <begin position="25"/>
        <end position="197"/>
    </location>
</feature>